<evidence type="ECO:0000313" key="1">
    <source>
        <dbReference type="EMBL" id="ABB27849.1"/>
    </source>
</evidence>
<protein>
    <submittedName>
        <fullName evidence="1">Uncharacterized protein</fullName>
    </submittedName>
</protein>
<reference evidence="1" key="1">
    <citation type="submission" date="2005-08" db="EMBL/GenBank/DDBJ databases">
        <title>Complete sequence of Chlorobium chlorochromatii CaD3.</title>
        <authorList>
            <person name="Copeland A."/>
            <person name="Lucas S."/>
            <person name="Lapidus A."/>
            <person name="Barry K."/>
            <person name="Detter J.C."/>
            <person name="Glavina T."/>
            <person name="Hammon N."/>
            <person name="Israni S."/>
            <person name="Pitluck S."/>
            <person name="Bryant D."/>
            <person name="Schmutz J."/>
            <person name="Larimer F."/>
            <person name="Land M."/>
            <person name="Kyrpides N."/>
            <person name="Ivanova N."/>
            <person name="Richardson P."/>
        </authorList>
    </citation>
    <scope>NUCLEOTIDE SEQUENCE [LARGE SCALE GENOMIC DNA]</scope>
    <source>
        <strain evidence="1">CaD3</strain>
    </source>
</reference>
<dbReference type="AlphaFoldDB" id="Q3AT26"/>
<organism evidence="1">
    <name type="scientific">Chlorobium chlorochromatii (strain CaD3)</name>
    <dbReference type="NCBI Taxonomy" id="340177"/>
    <lineage>
        <taxon>Bacteria</taxon>
        <taxon>Pseudomonadati</taxon>
        <taxon>Chlorobiota</taxon>
        <taxon>Chlorobiia</taxon>
        <taxon>Chlorobiales</taxon>
        <taxon>Chlorobiaceae</taxon>
        <taxon>Chlorobium/Pelodictyon group</taxon>
        <taxon>Chlorobium</taxon>
    </lineage>
</organism>
<accession>Q3AT26</accession>
<sequence length="73" mass="8305">MKTITVQLPDEVHKGMTMVAATQHISISKLYEYISQNMLRGYAAEVRFRERVAQGSRKKGLAVLDKLDECYGE</sequence>
<dbReference type="HOGENOM" id="CLU_190803_0_0_10"/>
<dbReference type="OrthoDB" id="598413at2"/>
<gene>
    <name evidence="1" type="ordered locus">Cag_0576</name>
</gene>
<dbReference type="KEGG" id="cch:Cag_0576"/>
<proteinExistence type="predicted"/>
<dbReference type="STRING" id="340177.Cag_0576"/>
<name>Q3AT26_CHLCH</name>
<dbReference type="EMBL" id="CP000108">
    <property type="protein sequence ID" value="ABB27849.1"/>
    <property type="molecule type" value="Genomic_DNA"/>
</dbReference>